<accession>A0A518FT51</accession>
<dbReference type="Proteomes" id="UP000320839">
    <property type="component" value="Chromosome"/>
</dbReference>
<sequence length="160" mass="17840">MDGMRFFFNWYERCLANRGGDAHGDSGFLITTPEPIAVRHSCDLNFVERLLGGKTKFCPNVARLCPVFVPIVSIFGQILSRCGLIRGRTFRIGSQQTGETRMKIDGDSGAVEALVRRVLVHATSPRARARFGPGYDSGRTLQVQYFQFQGSIHSLLSTFH</sequence>
<organism evidence="1 2">
    <name type="scientific">Gimesia panareensis</name>
    <dbReference type="NCBI Taxonomy" id="2527978"/>
    <lineage>
        <taxon>Bacteria</taxon>
        <taxon>Pseudomonadati</taxon>
        <taxon>Planctomycetota</taxon>
        <taxon>Planctomycetia</taxon>
        <taxon>Planctomycetales</taxon>
        <taxon>Planctomycetaceae</taxon>
        <taxon>Gimesia</taxon>
    </lineage>
</organism>
<dbReference type="EMBL" id="CP036317">
    <property type="protein sequence ID" value="QDV19522.1"/>
    <property type="molecule type" value="Genomic_DNA"/>
</dbReference>
<evidence type="ECO:0000313" key="2">
    <source>
        <dbReference type="Proteomes" id="UP000320839"/>
    </source>
</evidence>
<name>A0A518FT51_9PLAN</name>
<reference evidence="1 2" key="1">
    <citation type="submission" date="2019-02" db="EMBL/GenBank/DDBJ databases">
        <title>Deep-cultivation of Planctomycetes and their phenomic and genomic characterization uncovers novel biology.</title>
        <authorList>
            <person name="Wiegand S."/>
            <person name="Jogler M."/>
            <person name="Boedeker C."/>
            <person name="Pinto D."/>
            <person name="Vollmers J."/>
            <person name="Rivas-Marin E."/>
            <person name="Kohn T."/>
            <person name="Peeters S.H."/>
            <person name="Heuer A."/>
            <person name="Rast P."/>
            <person name="Oberbeckmann S."/>
            <person name="Bunk B."/>
            <person name="Jeske O."/>
            <person name="Meyerdierks A."/>
            <person name="Storesund J.E."/>
            <person name="Kallscheuer N."/>
            <person name="Luecker S."/>
            <person name="Lage O.M."/>
            <person name="Pohl T."/>
            <person name="Merkel B.J."/>
            <person name="Hornburger P."/>
            <person name="Mueller R.-W."/>
            <person name="Bruemmer F."/>
            <person name="Labrenz M."/>
            <person name="Spormann A.M."/>
            <person name="Op den Camp H."/>
            <person name="Overmann J."/>
            <person name="Amann R."/>
            <person name="Jetten M.S.M."/>
            <person name="Mascher T."/>
            <person name="Medema M.H."/>
            <person name="Devos D.P."/>
            <person name="Kaster A.-K."/>
            <person name="Ovreas L."/>
            <person name="Rohde M."/>
            <person name="Galperin M.Y."/>
            <person name="Jogler C."/>
        </authorList>
    </citation>
    <scope>NUCLEOTIDE SEQUENCE [LARGE SCALE GENOMIC DNA]</scope>
    <source>
        <strain evidence="1 2">Pan153</strain>
    </source>
</reference>
<proteinExistence type="predicted"/>
<dbReference type="AlphaFoldDB" id="A0A518FT51"/>
<gene>
    <name evidence="1" type="ORF">Pan153_41880</name>
</gene>
<protein>
    <submittedName>
        <fullName evidence="1">Uncharacterized protein</fullName>
    </submittedName>
</protein>
<evidence type="ECO:0000313" key="1">
    <source>
        <dbReference type="EMBL" id="QDV19522.1"/>
    </source>
</evidence>